<reference evidence="3 4" key="1">
    <citation type="submission" date="2016-11" db="EMBL/GenBank/DDBJ databases">
        <authorList>
            <person name="Jaros S."/>
            <person name="Januszkiewicz K."/>
            <person name="Wedrychowicz H."/>
        </authorList>
    </citation>
    <scope>NUCLEOTIDE SEQUENCE [LARGE SCALE GENOMIC DNA]</scope>
    <source>
        <strain evidence="3 4">DSM 13106</strain>
    </source>
</reference>
<dbReference type="Gene3D" id="1.10.260.40">
    <property type="entry name" value="lambda repressor-like DNA-binding domains"/>
    <property type="match status" value="1"/>
</dbReference>
<proteinExistence type="predicted"/>
<dbReference type="SUPFAM" id="SSF47413">
    <property type="entry name" value="lambda repressor-like DNA-binding domains"/>
    <property type="match status" value="1"/>
</dbReference>
<dbReference type="GO" id="GO:0005829">
    <property type="term" value="C:cytosol"/>
    <property type="evidence" value="ECO:0007669"/>
    <property type="project" value="TreeGrafter"/>
</dbReference>
<dbReference type="GO" id="GO:0003700">
    <property type="term" value="F:DNA-binding transcription factor activity"/>
    <property type="evidence" value="ECO:0007669"/>
    <property type="project" value="TreeGrafter"/>
</dbReference>
<evidence type="ECO:0000256" key="1">
    <source>
        <dbReference type="ARBA" id="ARBA00023125"/>
    </source>
</evidence>
<dbReference type="PROSITE" id="PS50943">
    <property type="entry name" value="HTH_CROC1"/>
    <property type="match status" value="1"/>
</dbReference>
<dbReference type="STRING" id="1123281.SAMN02745180_00428"/>
<dbReference type="GO" id="GO:0003677">
    <property type="term" value="F:DNA binding"/>
    <property type="evidence" value="ECO:0007669"/>
    <property type="project" value="UniProtKB-KW"/>
</dbReference>
<dbReference type="SMART" id="SM00530">
    <property type="entry name" value="HTH_XRE"/>
    <property type="match status" value="1"/>
</dbReference>
<keyword evidence="1" id="KW-0238">DNA-binding</keyword>
<dbReference type="Proteomes" id="UP000184389">
    <property type="component" value="Unassembled WGS sequence"/>
</dbReference>
<evidence type="ECO:0000313" key="4">
    <source>
        <dbReference type="Proteomes" id="UP000184389"/>
    </source>
</evidence>
<dbReference type="PANTHER" id="PTHR46797:SF1">
    <property type="entry name" value="METHYLPHOSPHONATE SYNTHASE"/>
    <property type="match status" value="1"/>
</dbReference>
<organism evidence="3 4">
    <name type="scientific">Sporanaerobacter acetigenes DSM 13106</name>
    <dbReference type="NCBI Taxonomy" id="1123281"/>
    <lineage>
        <taxon>Bacteria</taxon>
        <taxon>Bacillati</taxon>
        <taxon>Bacillota</taxon>
        <taxon>Tissierellia</taxon>
        <taxon>Tissierellales</taxon>
        <taxon>Sporanaerobacteraceae</taxon>
        <taxon>Sporanaerobacter</taxon>
    </lineage>
</organism>
<evidence type="ECO:0000313" key="3">
    <source>
        <dbReference type="EMBL" id="SHH54142.1"/>
    </source>
</evidence>
<protein>
    <submittedName>
        <fullName evidence="3">Helix-turn-helix</fullName>
    </submittedName>
</protein>
<gene>
    <name evidence="3" type="ORF">SAMN02745180_00428</name>
</gene>
<dbReference type="InterPro" id="IPR050807">
    <property type="entry name" value="TransReg_Diox_bact_type"/>
</dbReference>
<dbReference type="AlphaFoldDB" id="A0A1M5TTN8"/>
<dbReference type="Pfam" id="PF01381">
    <property type="entry name" value="HTH_3"/>
    <property type="match status" value="1"/>
</dbReference>
<dbReference type="InterPro" id="IPR001387">
    <property type="entry name" value="Cro/C1-type_HTH"/>
</dbReference>
<dbReference type="EMBL" id="FQXR01000003">
    <property type="protein sequence ID" value="SHH54142.1"/>
    <property type="molecule type" value="Genomic_DNA"/>
</dbReference>
<dbReference type="CDD" id="cd00093">
    <property type="entry name" value="HTH_XRE"/>
    <property type="match status" value="1"/>
</dbReference>
<name>A0A1M5TTN8_9FIRM</name>
<sequence>MDELGTRIKCLRKKNGYSLRQFGQICNLSHSYISDIEKGRTNPSLQTLQTIANKLNTDMSYLLGESDNIYCCNAKCNIKDYEIIQILNNNPELKQSIYDLKNTSSQQINIFLKTWDFIKSIYESISE</sequence>
<keyword evidence="4" id="KW-1185">Reference proteome</keyword>
<evidence type="ECO:0000259" key="2">
    <source>
        <dbReference type="PROSITE" id="PS50943"/>
    </source>
</evidence>
<dbReference type="PANTHER" id="PTHR46797">
    <property type="entry name" value="HTH-TYPE TRANSCRIPTIONAL REGULATOR"/>
    <property type="match status" value="1"/>
</dbReference>
<accession>A0A1M5TTN8</accession>
<feature type="domain" description="HTH cro/C1-type" evidence="2">
    <location>
        <begin position="8"/>
        <end position="62"/>
    </location>
</feature>
<dbReference type="InterPro" id="IPR010982">
    <property type="entry name" value="Lambda_DNA-bd_dom_sf"/>
</dbReference>